<dbReference type="GO" id="GO:0030245">
    <property type="term" value="P:cellulose catabolic process"/>
    <property type="evidence" value="ECO:0007669"/>
    <property type="project" value="UniProtKB-KW"/>
</dbReference>
<evidence type="ECO:0000256" key="6">
    <source>
        <dbReference type="ARBA" id="ARBA00022729"/>
    </source>
</evidence>
<dbReference type="FunFam" id="3.20.20.80:FF:000124">
    <property type="entry name" value="Exported cellulase"/>
    <property type="match status" value="1"/>
</dbReference>
<proteinExistence type="inferred from homology"/>
<feature type="domain" description="Glycoside hydrolase family 5" evidence="19">
    <location>
        <begin position="59"/>
        <end position="308"/>
    </location>
</feature>
<evidence type="ECO:0000256" key="5">
    <source>
        <dbReference type="ARBA" id="ARBA00022525"/>
    </source>
</evidence>
<keyword evidence="9" id="KW-1015">Disulfide bond</keyword>
<evidence type="ECO:0000259" key="19">
    <source>
        <dbReference type="Pfam" id="PF00150"/>
    </source>
</evidence>
<keyword evidence="8" id="KW-0136">Cellulose degradation</keyword>
<feature type="region of interest" description="Disordered" evidence="17">
    <location>
        <begin position="351"/>
        <end position="418"/>
    </location>
</feature>
<keyword evidence="7 16" id="KW-0378">Hydrolase</keyword>
<dbReference type="PANTHER" id="PTHR34142:SF5">
    <property type="entry name" value="CBM1 DOMAIN-CONTAINING PROTEIN"/>
    <property type="match status" value="1"/>
</dbReference>
<dbReference type="InterPro" id="IPR018087">
    <property type="entry name" value="Glyco_hydro_5_CS"/>
</dbReference>
<evidence type="ECO:0000256" key="14">
    <source>
        <dbReference type="ARBA" id="ARBA00059691"/>
    </source>
</evidence>
<keyword evidence="6 18" id="KW-0732">Signal</keyword>
<feature type="compositionally biased region" description="Polar residues" evidence="17">
    <location>
        <begin position="387"/>
        <end position="397"/>
    </location>
</feature>
<evidence type="ECO:0000256" key="8">
    <source>
        <dbReference type="ARBA" id="ARBA00023001"/>
    </source>
</evidence>
<dbReference type="InterPro" id="IPR017853">
    <property type="entry name" value="GH"/>
</dbReference>
<evidence type="ECO:0000256" key="11">
    <source>
        <dbReference type="ARBA" id="ARBA00023283"/>
    </source>
</evidence>
<keyword evidence="11" id="KW-0873">Pyrrolidone carboxylic acid</keyword>
<evidence type="ECO:0000256" key="2">
    <source>
        <dbReference type="ARBA" id="ARBA00004613"/>
    </source>
</evidence>
<evidence type="ECO:0000256" key="9">
    <source>
        <dbReference type="ARBA" id="ARBA00023157"/>
    </source>
</evidence>
<evidence type="ECO:0000256" key="15">
    <source>
        <dbReference type="ARBA" id="ARBA00074271"/>
    </source>
</evidence>
<dbReference type="OrthoDB" id="5823761at2759"/>
<reference evidence="21" key="1">
    <citation type="submission" date="2016-07" db="EMBL/GenBank/DDBJ databases">
        <title>Multiple horizontal gene transfer events from other fungi enriched the ability of initially mycotrophic Trichoderma (Ascomycota) to feed on dead plant biomass.</title>
        <authorList>
            <consortium name="DOE Joint Genome Institute"/>
            <person name="Atanasova L."/>
            <person name="Chenthamara K."/>
            <person name="Zhang J."/>
            <person name="Grujic M."/>
            <person name="Henrissat B."/>
            <person name="Kuo A."/>
            <person name="Aerts A."/>
            <person name="Salamov A."/>
            <person name="Lipzen A."/>
            <person name="Labutti K."/>
            <person name="Barry K."/>
            <person name="Miao Y."/>
            <person name="Rahimi M.J."/>
            <person name="Shen Q."/>
            <person name="Grigoriev I.V."/>
            <person name="Kubicek C.P."/>
            <person name="Druzhinina I.S."/>
        </authorList>
    </citation>
    <scope>NUCLEOTIDE SEQUENCE [LARGE SCALE GENOMIC DNA]</scope>
    <source>
        <strain evidence="21">TUCIM 6016</strain>
    </source>
</reference>
<keyword evidence="10" id="KW-0119">Carbohydrate metabolism</keyword>
<evidence type="ECO:0000256" key="13">
    <source>
        <dbReference type="ARBA" id="ARBA00023326"/>
    </source>
</evidence>
<dbReference type="AlphaFoldDB" id="A0A2T4B110"/>
<dbReference type="EMBL" id="KZ680220">
    <property type="protein sequence ID" value="PTB63004.1"/>
    <property type="molecule type" value="Genomic_DNA"/>
</dbReference>
<dbReference type="GO" id="GO:0008810">
    <property type="term" value="F:cellulase activity"/>
    <property type="evidence" value="ECO:0007669"/>
    <property type="project" value="UniProtKB-EC"/>
</dbReference>
<dbReference type="PANTHER" id="PTHR34142">
    <property type="entry name" value="ENDO-BETA-1,4-GLUCANASE A"/>
    <property type="match status" value="1"/>
</dbReference>
<evidence type="ECO:0000256" key="12">
    <source>
        <dbReference type="ARBA" id="ARBA00023295"/>
    </source>
</evidence>
<evidence type="ECO:0000256" key="1">
    <source>
        <dbReference type="ARBA" id="ARBA00000966"/>
    </source>
</evidence>
<gene>
    <name evidence="20" type="ORF">BBK36DRAFT_59807</name>
</gene>
<evidence type="ECO:0000256" key="17">
    <source>
        <dbReference type="SAM" id="MobiDB-lite"/>
    </source>
</evidence>
<evidence type="ECO:0000256" key="3">
    <source>
        <dbReference type="ARBA" id="ARBA00005641"/>
    </source>
</evidence>
<dbReference type="RefSeq" id="XP_024746324.1">
    <property type="nucleotide sequence ID" value="XM_024898330.1"/>
</dbReference>
<evidence type="ECO:0000256" key="4">
    <source>
        <dbReference type="ARBA" id="ARBA00012601"/>
    </source>
</evidence>
<organism evidence="20 21">
    <name type="scientific">Trichoderma citrinoviride</name>
    <dbReference type="NCBI Taxonomy" id="58853"/>
    <lineage>
        <taxon>Eukaryota</taxon>
        <taxon>Fungi</taxon>
        <taxon>Dikarya</taxon>
        <taxon>Ascomycota</taxon>
        <taxon>Pezizomycotina</taxon>
        <taxon>Sordariomycetes</taxon>
        <taxon>Hypocreomycetidae</taxon>
        <taxon>Hypocreales</taxon>
        <taxon>Hypocreaceae</taxon>
        <taxon>Trichoderma</taxon>
    </lineage>
</organism>
<keyword evidence="5" id="KW-0964">Secreted</keyword>
<keyword evidence="12 16" id="KW-0326">Glycosidase</keyword>
<dbReference type="Gene3D" id="3.20.20.80">
    <property type="entry name" value="Glycosidases"/>
    <property type="match status" value="1"/>
</dbReference>
<keyword evidence="21" id="KW-1185">Reference proteome</keyword>
<dbReference type="GO" id="GO:0005576">
    <property type="term" value="C:extracellular region"/>
    <property type="evidence" value="ECO:0007669"/>
    <property type="project" value="UniProtKB-SubCell"/>
</dbReference>
<dbReference type="Pfam" id="PF00150">
    <property type="entry name" value="Cellulase"/>
    <property type="match status" value="1"/>
</dbReference>
<name>A0A2T4B110_9HYPO</name>
<feature type="signal peptide" evidence="18">
    <location>
        <begin position="1"/>
        <end position="19"/>
    </location>
</feature>
<keyword evidence="13" id="KW-0624">Polysaccharide degradation</keyword>
<evidence type="ECO:0000256" key="7">
    <source>
        <dbReference type="ARBA" id="ARBA00022801"/>
    </source>
</evidence>
<accession>A0A2T4B110</accession>
<dbReference type="SUPFAM" id="SSF51445">
    <property type="entry name" value="(Trans)glycosidases"/>
    <property type="match status" value="1"/>
</dbReference>
<dbReference type="Proteomes" id="UP000241546">
    <property type="component" value="Unassembled WGS sequence"/>
</dbReference>
<feature type="compositionally biased region" description="Low complexity" evidence="17">
    <location>
        <begin position="354"/>
        <end position="378"/>
    </location>
</feature>
<dbReference type="PROSITE" id="PS00659">
    <property type="entry name" value="GLYCOSYL_HYDROL_F5"/>
    <property type="match status" value="1"/>
</dbReference>
<evidence type="ECO:0000256" key="18">
    <source>
        <dbReference type="SAM" id="SignalP"/>
    </source>
</evidence>
<evidence type="ECO:0000313" key="20">
    <source>
        <dbReference type="EMBL" id="PTB63004.1"/>
    </source>
</evidence>
<evidence type="ECO:0000313" key="21">
    <source>
        <dbReference type="Proteomes" id="UP000241546"/>
    </source>
</evidence>
<evidence type="ECO:0000256" key="16">
    <source>
        <dbReference type="RuleBase" id="RU361153"/>
    </source>
</evidence>
<sequence length="439" mass="46911">MRATALLAAALALAGDALAGKMKYLGVAIPGIDFGCDIDGSCPTDTASVPLLSYKGGDGAGQMKHFAEDDGLNVFRISATWQFVLNNTVDGKLDKLNWGSYNKVVDACLETGAYCMIDMHNFARYNGGIIGQGGVSDDIFVDLWVQIAKYYVDNDKIIFGLMNEPHDLDIDLWAQTCQKVVTAIRKAGATSQMILLPGTNFASVETYVSTGSADALAKITNPDGSTDLLYFDVHKYLDINNSGSHVECTTNNVDAFNDFADWLRQNKRQAIISETGASMDPSCMTAFCEQNKAISDNSDVYIGFVGWGAGSFDTSYILTLTPLGKPGNYSDNKLMNECILDQFTLDSKFRPTPTSISTAAEETGTSTATTDGDSPSTTKPIFREETSSPTPTPNAVTKPSPDTSENSSDEDSAASSSAQALTGTVLFTVAALGYMLVAF</sequence>
<protein>
    <recommendedName>
        <fullName evidence="15">Endoglucanase EG-II</fullName>
        <ecNumber evidence="4">3.2.1.4</ecNumber>
    </recommendedName>
</protein>
<comment type="catalytic activity">
    <reaction evidence="1">
        <text>Endohydrolysis of (1-&gt;4)-beta-D-glucosidic linkages in cellulose, lichenin and cereal beta-D-glucans.</text>
        <dbReference type="EC" id="3.2.1.4"/>
    </reaction>
</comment>
<evidence type="ECO:0000256" key="10">
    <source>
        <dbReference type="ARBA" id="ARBA00023277"/>
    </source>
</evidence>
<comment type="subcellular location">
    <subcellularLocation>
        <location evidence="2">Secreted</location>
    </subcellularLocation>
</comment>
<comment type="function">
    <text evidence="14">Endoglucanase (EG) that cleaves the internal beta-1,4-glucosidic bonds in cellulose. The degradation of cellulose involves an interplay between different cellulolytic enzymes. Hydrolysis starts with EGs, which cut internal glycosidic linkages to reduce the polymerization degree of the substrate and creates new chain ends for exocellobiohydrolases (CBHs). The CBH release the disaccharide cellobiose from the non-reducing end of the cellulose polymer chain. Finally, beta-1,4-glucosidases hydrolyze the cellobiose and other short cello-oligosaccharides into glucose units.</text>
</comment>
<comment type="similarity">
    <text evidence="3 16">Belongs to the glycosyl hydrolase 5 (cellulase A) family.</text>
</comment>
<dbReference type="EC" id="3.2.1.4" evidence="4"/>
<feature type="chain" id="PRO_5015672743" description="Endoglucanase EG-II" evidence="18">
    <location>
        <begin position="20"/>
        <end position="439"/>
    </location>
</feature>
<dbReference type="GeneID" id="36606448"/>
<dbReference type="InterPro" id="IPR001547">
    <property type="entry name" value="Glyco_hydro_5"/>
</dbReference>